<reference evidence="5 6" key="1">
    <citation type="submission" date="2024-05" db="EMBL/GenBank/DDBJ databases">
        <authorList>
            <person name="Wallberg A."/>
        </authorList>
    </citation>
    <scope>NUCLEOTIDE SEQUENCE [LARGE SCALE GENOMIC DNA]</scope>
</reference>
<dbReference type="PROSITE" id="PS50026">
    <property type="entry name" value="EGF_3"/>
    <property type="match status" value="1"/>
</dbReference>
<feature type="region of interest" description="Disordered" evidence="2">
    <location>
        <begin position="146"/>
        <end position="181"/>
    </location>
</feature>
<keyword evidence="6" id="KW-1185">Reference proteome</keyword>
<keyword evidence="1" id="KW-0245">EGF-like domain</keyword>
<feature type="region of interest" description="Disordered" evidence="2">
    <location>
        <begin position="202"/>
        <end position="228"/>
    </location>
</feature>
<dbReference type="AlphaFoldDB" id="A0AAV2SFS0"/>
<dbReference type="PROSITE" id="PS01186">
    <property type="entry name" value="EGF_2"/>
    <property type="match status" value="1"/>
</dbReference>
<sequence length="319" mass="35106">MVNPGAQLLLMVLPLLVDTADWNPECPLKPTGTSAPANSKVRCTVSGGCKVTCKHGYIFPLGERQIFYKCRDGRWHLEGGDPIYYQECIPFCKPACMNGGHCIAPHTCQCPEGWYGRACRRAVKLVTTSTRPIEYSTNILKHPVEIPDHIPDTTTTTTEPTTTHATTTETTTTALTTSSTSTKRTTTVEQFVYTNSSITTPSPTITQVDSSLDTEIRPPTVPSMSSETVTEDLYEEIYDSSSNDNGQGSADYGYDESLYRVDLEDPASDRLDASDNMDYREDDIDARLQIDASSTGGCYCTIPWLSQTTIIVLLILLLK</sequence>
<dbReference type="PROSITE" id="PS00022">
    <property type="entry name" value="EGF_1"/>
    <property type="match status" value="1"/>
</dbReference>
<dbReference type="Gene3D" id="2.10.25.10">
    <property type="entry name" value="Laminin"/>
    <property type="match status" value="1"/>
</dbReference>
<accession>A0AAV2SFS0</accession>
<dbReference type="Proteomes" id="UP001497623">
    <property type="component" value="Unassembled WGS sequence"/>
</dbReference>
<proteinExistence type="predicted"/>
<feature type="domain" description="EGF-like" evidence="4">
    <location>
        <begin position="89"/>
        <end position="120"/>
    </location>
</feature>
<dbReference type="SMART" id="SM00181">
    <property type="entry name" value="EGF"/>
    <property type="match status" value="1"/>
</dbReference>
<evidence type="ECO:0000256" key="2">
    <source>
        <dbReference type="SAM" id="MobiDB-lite"/>
    </source>
</evidence>
<protein>
    <recommendedName>
        <fullName evidence="4">EGF-like domain-containing protein</fullName>
    </recommendedName>
</protein>
<evidence type="ECO:0000256" key="1">
    <source>
        <dbReference type="PROSITE-ProRule" id="PRU00076"/>
    </source>
</evidence>
<feature type="disulfide bond" evidence="1">
    <location>
        <begin position="110"/>
        <end position="119"/>
    </location>
</feature>
<name>A0AAV2SFS0_MEGNR</name>
<dbReference type="EMBL" id="CAXKWB010064473">
    <property type="protein sequence ID" value="CAL4187705.1"/>
    <property type="molecule type" value="Genomic_DNA"/>
</dbReference>
<gene>
    <name evidence="5" type="ORF">MNOR_LOCUS36213</name>
</gene>
<evidence type="ECO:0000256" key="3">
    <source>
        <dbReference type="SAM" id="SignalP"/>
    </source>
</evidence>
<evidence type="ECO:0000259" key="4">
    <source>
        <dbReference type="PROSITE" id="PS50026"/>
    </source>
</evidence>
<dbReference type="InterPro" id="IPR000742">
    <property type="entry name" value="EGF"/>
</dbReference>
<feature type="compositionally biased region" description="Low complexity" evidence="2">
    <location>
        <begin position="153"/>
        <end position="181"/>
    </location>
</feature>
<dbReference type="SUPFAM" id="SSF57196">
    <property type="entry name" value="EGF/Laminin"/>
    <property type="match status" value="1"/>
</dbReference>
<feature type="disulfide bond" evidence="1">
    <location>
        <begin position="92"/>
        <end position="102"/>
    </location>
</feature>
<comment type="caution">
    <text evidence="5">The sequence shown here is derived from an EMBL/GenBank/DDBJ whole genome shotgun (WGS) entry which is preliminary data.</text>
</comment>
<evidence type="ECO:0000313" key="6">
    <source>
        <dbReference type="Proteomes" id="UP001497623"/>
    </source>
</evidence>
<feature type="signal peptide" evidence="3">
    <location>
        <begin position="1"/>
        <end position="19"/>
    </location>
</feature>
<comment type="caution">
    <text evidence="1">Lacks conserved residue(s) required for the propagation of feature annotation.</text>
</comment>
<keyword evidence="3" id="KW-0732">Signal</keyword>
<organism evidence="5 6">
    <name type="scientific">Meganyctiphanes norvegica</name>
    <name type="common">Northern krill</name>
    <name type="synonym">Thysanopoda norvegica</name>
    <dbReference type="NCBI Taxonomy" id="48144"/>
    <lineage>
        <taxon>Eukaryota</taxon>
        <taxon>Metazoa</taxon>
        <taxon>Ecdysozoa</taxon>
        <taxon>Arthropoda</taxon>
        <taxon>Crustacea</taxon>
        <taxon>Multicrustacea</taxon>
        <taxon>Malacostraca</taxon>
        <taxon>Eumalacostraca</taxon>
        <taxon>Eucarida</taxon>
        <taxon>Euphausiacea</taxon>
        <taxon>Euphausiidae</taxon>
        <taxon>Meganyctiphanes</taxon>
    </lineage>
</organism>
<feature type="chain" id="PRO_5043830898" description="EGF-like domain-containing protein" evidence="3">
    <location>
        <begin position="20"/>
        <end position="319"/>
    </location>
</feature>
<evidence type="ECO:0000313" key="5">
    <source>
        <dbReference type="EMBL" id="CAL4187705.1"/>
    </source>
</evidence>
<keyword evidence="1" id="KW-1015">Disulfide bond</keyword>